<feature type="domain" description="PilZ" evidence="2">
    <location>
        <begin position="119"/>
        <end position="190"/>
    </location>
</feature>
<keyword evidence="4" id="KW-1185">Reference proteome</keyword>
<comment type="caution">
    <text evidence="3">The sequence shown here is derived from an EMBL/GenBank/DDBJ whole genome shotgun (WGS) entry which is preliminary data.</text>
</comment>
<dbReference type="AlphaFoldDB" id="A0A850RFE8"/>
<organism evidence="3 4">
    <name type="scientific">Allochromatium humboldtianum</name>
    <dbReference type="NCBI Taxonomy" id="504901"/>
    <lineage>
        <taxon>Bacteria</taxon>
        <taxon>Pseudomonadati</taxon>
        <taxon>Pseudomonadota</taxon>
        <taxon>Gammaproteobacteria</taxon>
        <taxon>Chromatiales</taxon>
        <taxon>Chromatiaceae</taxon>
        <taxon>Allochromatium</taxon>
    </lineage>
</organism>
<evidence type="ECO:0000313" key="4">
    <source>
        <dbReference type="Proteomes" id="UP000592294"/>
    </source>
</evidence>
<dbReference type="EMBL" id="JABZEO010000007">
    <property type="protein sequence ID" value="NVZ09892.1"/>
    <property type="molecule type" value="Genomic_DNA"/>
</dbReference>
<dbReference type="Pfam" id="PF07238">
    <property type="entry name" value="PilZ"/>
    <property type="match status" value="1"/>
</dbReference>
<protein>
    <submittedName>
        <fullName evidence="3">PilZ domain-containing protein</fullName>
    </submittedName>
</protein>
<accession>A0A850RFE8</accession>
<evidence type="ECO:0000259" key="2">
    <source>
        <dbReference type="Pfam" id="PF07238"/>
    </source>
</evidence>
<dbReference type="InterPro" id="IPR009875">
    <property type="entry name" value="PilZ_domain"/>
</dbReference>
<dbReference type="GO" id="GO:0035438">
    <property type="term" value="F:cyclic-di-GMP binding"/>
    <property type="evidence" value="ECO:0007669"/>
    <property type="project" value="InterPro"/>
</dbReference>
<gene>
    <name evidence="3" type="ORF">HW932_11530</name>
</gene>
<evidence type="ECO:0000256" key="1">
    <source>
        <dbReference type="SAM" id="MobiDB-lite"/>
    </source>
</evidence>
<dbReference type="RefSeq" id="WP_176976642.1">
    <property type="nucleotide sequence ID" value="NZ_JABZEO010000007.1"/>
</dbReference>
<evidence type="ECO:0000313" key="3">
    <source>
        <dbReference type="EMBL" id="NVZ09892.1"/>
    </source>
</evidence>
<dbReference type="Proteomes" id="UP000592294">
    <property type="component" value="Unassembled WGS sequence"/>
</dbReference>
<feature type="region of interest" description="Disordered" evidence="1">
    <location>
        <begin position="1"/>
        <end position="22"/>
    </location>
</feature>
<proteinExistence type="predicted"/>
<sequence>MSRDEPVRTSAPAPEDDQDRDRRRYFRIEDHMGLLVVPVGPAEEARLIESLETPSWRAGLLNDLHAIRELHLPERRALEYKFPTVAAYVKVIESQIEALAQAIGDGEGFPSSPDTDACLSAQGVGFDWPEVLAVDSHVDLRLTLFPDRVHIRALARVVRCDAVEDRGYRVAVDFTHVREADREAIIRHVYRLQRLQLQAQAEEAFEARYQASMKPLKDKPKRG</sequence>
<reference evidence="3 4" key="1">
    <citation type="submission" date="2020-06" db="EMBL/GenBank/DDBJ databases">
        <title>Whole-genome sequence of Allochromatium humboldtianum DSM 21881, type strain.</title>
        <authorList>
            <person name="Kyndt J.A."/>
            <person name="Meyer T.E."/>
        </authorList>
    </citation>
    <scope>NUCLEOTIDE SEQUENCE [LARGE SCALE GENOMIC DNA]</scope>
    <source>
        <strain evidence="3 4">DSM 21881</strain>
    </source>
</reference>
<name>A0A850RFE8_9GAMM</name>
<dbReference type="Gene3D" id="2.40.10.220">
    <property type="entry name" value="predicted glycosyltransferase like domains"/>
    <property type="match status" value="1"/>
</dbReference>